<accession>B6DTA3</accession>
<keyword evidence="5" id="KW-1185">Reference proteome</keyword>
<keyword evidence="2" id="KW-0472">Membrane</keyword>
<proteinExistence type="predicted"/>
<sequence>MDALLIALSVIMFVVFMALASFANVCLMRRDDANIEKILLYRRMERQNSKQRRRPGGIAIAMPMKAAALSPSPSSASLHTIGAVPPSPTSQHPNQNTRSSRTISEDEVSLSSYQHEDDVSSEDCSVASLFVCRSTVGSADVRCWFSILVVVSSWAEGIASLVLLMSDQTDLRLSGGRNVQDLVVAPAILTVYLTFSGLLLILVYLVEKEVGGSTVMDKTVAIRLTTGVVALLLIPIIICFFLVFFEVWNEALEVYSTAMEFLLAIAFGFAGFHLPRRVMSFGQEMSSVANKIRKVCIAVAVCMTCRGVLILPPTQTALGALGGYALVFLECGTAFPLLLSLMLLHQQSSS</sequence>
<keyword evidence="2" id="KW-1133">Transmembrane helix</keyword>
<gene>
    <name evidence="4" type="ORF">BSAL_78305</name>
</gene>
<dbReference type="Proteomes" id="UP000051952">
    <property type="component" value="Unassembled WGS sequence"/>
</dbReference>
<dbReference type="AlphaFoldDB" id="B6DTA3"/>
<dbReference type="EMBL" id="FJ168549">
    <property type="protein sequence ID" value="ACI15937.1"/>
    <property type="molecule type" value="Genomic_DNA"/>
</dbReference>
<feature type="transmembrane region" description="Helical" evidence="2">
    <location>
        <begin position="324"/>
        <end position="344"/>
    </location>
</feature>
<evidence type="ECO:0000313" key="3">
    <source>
        <dbReference type="EMBL" id="ACI15937.1"/>
    </source>
</evidence>
<keyword evidence="2" id="KW-0812">Transmembrane</keyword>
<evidence type="ECO:0000256" key="1">
    <source>
        <dbReference type="SAM" id="MobiDB-lite"/>
    </source>
</evidence>
<evidence type="ECO:0000313" key="5">
    <source>
        <dbReference type="Proteomes" id="UP000051952"/>
    </source>
</evidence>
<feature type="region of interest" description="Disordered" evidence="1">
    <location>
        <begin position="70"/>
        <end position="107"/>
    </location>
</feature>
<feature type="transmembrane region" description="Helical" evidence="2">
    <location>
        <begin position="143"/>
        <end position="164"/>
    </location>
</feature>
<feature type="transmembrane region" description="Helical" evidence="2">
    <location>
        <begin position="227"/>
        <end position="248"/>
    </location>
</feature>
<feature type="transmembrane region" description="Helical" evidence="2">
    <location>
        <begin position="254"/>
        <end position="274"/>
    </location>
</feature>
<organism evidence="3">
    <name type="scientific">Bodo saltans</name>
    <name type="common">Flagellated protozoan</name>
    <dbReference type="NCBI Taxonomy" id="75058"/>
    <lineage>
        <taxon>Eukaryota</taxon>
        <taxon>Discoba</taxon>
        <taxon>Euglenozoa</taxon>
        <taxon>Kinetoplastea</taxon>
        <taxon>Metakinetoplastina</taxon>
        <taxon>Eubodonida</taxon>
        <taxon>Bodonidae</taxon>
        <taxon>Bodo</taxon>
    </lineage>
</organism>
<name>B6DTA3_BODSA</name>
<feature type="compositionally biased region" description="Polar residues" evidence="1">
    <location>
        <begin position="89"/>
        <end position="102"/>
    </location>
</feature>
<feature type="transmembrane region" description="Helical" evidence="2">
    <location>
        <begin position="295"/>
        <end position="312"/>
    </location>
</feature>
<reference evidence="4" key="2">
    <citation type="submission" date="2015-09" db="EMBL/GenBank/DDBJ databases">
        <authorList>
            <person name="Jackson K.R."/>
            <person name="Lunt B.L."/>
            <person name="Fisher J.N.B."/>
            <person name="Gardner A.V."/>
            <person name="Bailey M.E."/>
            <person name="Deus L.M."/>
            <person name="Earl A.S."/>
            <person name="Gibby P.D."/>
            <person name="Hartmann K.A."/>
            <person name="Liu J.E."/>
            <person name="Manci A.M."/>
            <person name="Nielsen D.A."/>
            <person name="Solomon M.B."/>
            <person name="Breakwell D.P."/>
            <person name="Burnett S.H."/>
            <person name="Grose J.H."/>
        </authorList>
    </citation>
    <scope>NUCLEOTIDE SEQUENCE [LARGE SCALE GENOMIC DNA]</scope>
    <source>
        <strain evidence="4">Lake Konstanz</strain>
    </source>
</reference>
<feature type="transmembrane region" description="Helical" evidence="2">
    <location>
        <begin position="6"/>
        <end position="27"/>
    </location>
</feature>
<dbReference type="VEuPathDB" id="TriTrypDB:BSAL_78305"/>
<reference evidence="5" key="3">
    <citation type="submission" date="2015-09" db="EMBL/GenBank/DDBJ databases">
        <authorList>
            <consortium name="Pathogen Informatics"/>
        </authorList>
    </citation>
    <scope>NUCLEOTIDE SEQUENCE [LARGE SCALE GENOMIC DNA]</scope>
    <source>
        <strain evidence="5">Lake Konstanz</strain>
    </source>
</reference>
<reference evidence="3" key="1">
    <citation type="submission" date="2008-08" db="EMBL/GenBank/DDBJ databases">
        <title>Insights into the genome sequence of a free-living kinetoplastid: Bodo saltans (Kinetoplastida: Euglenozoa).</title>
        <authorList>
            <person name="Jackson A.P."/>
            <person name="Quail M.A."/>
            <person name="Berriman M."/>
        </authorList>
    </citation>
    <scope>NUCLEOTIDE SEQUENCE</scope>
    <source>
        <strain evidence="3">Lake Konstanz</strain>
    </source>
</reference>
<protein>
    <submittedName>
        <fullName evidence="4">Membrane-associated protein, putative</fullName>
    </submittedName>
</protein>
<evidence type="ECO:0000313" key="4">
    <source>
        <dbReference type="EMBL" id="CUI14199.1"/>
    </source>
</evidence>
<evidence type="ECO:0000256" key="2">
    <source>
        <dbReference type="SAM" id="Phobius"/>
    </source>
</evidence>
<dbReference type="EMBL" id="CYKH01000768">
    <property type="protein sequence ID" value="CUI14199.1"/>
    <property type="molecule type" value="Genomic_DNA"/>
</dbReference>
<feature type="transmembrane region" description="Helical" evidence="2">
    <location>
        <begin position="184"/>
        <end position="206"/>
    </location>
</feature>